<reference evidence="2" key="1">
    <citation type="submission" date="2018-11" db="EMBL/GenBank/DDBJ databases">
        <authorList>
            <person name="Grassa J C."/>
        </authorList>
    </citation>
    <scope>NUCLEOTIDE SEQUENCE [LARGE SCALE GENOMIC DNA]</scope>
</reference>
<evidence type="ECO:0000313" key="3">
    <source>
        <dbReference type="Proteomes" id="UP000596661"/>
    </source>
</evidence>
<organism evidence="2 3">
    <name type="scientific">Cannabis sativa</name>
    <name type="common">Hemp</name>
    <name type="synonym">Marijuana</name>
    <dbReference type="NCBI Taxonomy" id="3483"/>
    <lineage>
        <taxon>Eukaryota</taxon>
        <taxon>Viridiplantae</taxon>
        <taxon>Streptophyta</taxon>
        <taxon>Embryophyta</taxon>
        <taxon>Tracheophyta</taxon>
        <taxon>Spermatophyta</taxon>
        <taxon>Magnoliopsida</taxon>
        <taxon>eudicotyledons</taxon>
        <taxon>Gunneridae</taxon>
        <taxon>Pentapetalae</taxon>
        <taxon>rosids</taxon>
        <taxon>fabids</taxon>
        <taxon>Rosales</taxon>
        <taxon>Cannabaceae</taxon>
        <taxon>Cannabis</taxon>
    </lineage>
</organism>
<dbReference type="EnsemblPlants" id="evm.model.06.352">
    <property type="protein sequence ID" value="cds.evm.model.06.352"/>
    <property type="gene ID" value="evm.TU.06.352"/>
</dbReference>
<dbReference type="EMBL" id="UZAU01000557">
    <property type="status" value="NOT_ANNOTATED_CDS"/>
    <property type="molecule type" value="Genomic_DNA"/>
</dbReference>
<dbReference type="Proteomes" id="UP000596661">
    <property type="component" value="Chromosome 6"/>
</dbReference>
<proteinExistence type="predicted"/>
<dbReference type="AlphaFoldDB" id="A0A803PY23"/>
<evidence type="ECO:0008006" key="4">
    <source>
        <dbReference type="Google" id="ProtNLM"/>
    </source>
</evidence>
<reference evidence="2" key="2">
    <citation type="submission" date="2021-03" db="UniProtKB">
        <authorList>
            <consortium name="EnsemblPlants"/>
        </authorList>
    </citation>
    <scope>IDENTIFICATION</scope>
</reference>
<dbReference type="Gramene" id="evm.model.06.352">
    <property type="protein sequence ID" value="cds.evm.model.06.352"/>
    <property type="gene ID" value="evm.TU.06.352"/>
</dbReference>
<evidence type="ECO:0000256" key="1">
    <source>
        <dbReference type="SAM" id="MobiDB-lite"/>
    </source>
</evidence>
<feature type="region of interest" description="Disordered" evidence="1">
    <location>
        <begin position="60"/>
        <end position="90"/>
    </location>
</feature>
<keyword evidence="3" id="KW-1185">Reference proteome</keyword>
<accession>A0A803PY23</accession>
<evidence type="ECO:0000313" key="2">
    <source>
        <dbReference type="EnsemblPlants" id="cds.evm.model.06.352"/>
    </source>
</evidence>
<protein>
    <recommendedName>
        <fullName evidence="4">RNase H type-1 domain-containing protein</fullName>
    </recommendedName>
</protein>
<name>A0A803PY23_CANSA</name>
<sequence length="203" mass="23008">MMEKADVEALICVMWSIWNDRNKVLHGGSQRDPILIASFALTYIEHYRSAKGISCKKLHQPKSHQADPTHQIPHQQGFHDQNQTADNLHGLRTPNSVIPLGRINCQQVGEFQNRQARLNANQHQQTTTGMRHQPNISAVDDTVQLQRPLDDIIWKPPDMNMLQMNVDAATNFKNQTLGIREVVRNYEGEVIAVLQTSSGMLSK</sequence>
<feature type="compositionally biased region" description="Polar residues" evidence="1">
    <location>
        <begin position="66"/>
        <end position="86"/>
    </location>
</feature>